<dbReference type="Gene3D" id="3.40.50.200">
    <property type="entry name" value="Peptidase S8/S53 domain"/>
    <property type="match status" value="1"/>
</dbReference>
<dbReference type="PANTHER" id="PTHR14218">
    <property type="entry name" value="PROTEASE S8 TRIPEPTIDYL PEPTIDASE I CLN2"/>
    <property type="match status" value="1"/>
</dbReference>
<keyword evidence="9" id="KW-0732">Signal</keyword>
<evidence type="ECO:0000256" key="8">
    <source>
        <dbReference type="PROSITE-ProRule" id="PRU01032"/>
    </source>
</evidence>
<evidence type="ECO:0000256" key="6">
    <source>
        <dbReference type="ARBA" id="ARBA00022837"/>
    </source>
</evidence>
<dbReference type="CDD" id="cd11377">
    <property type="entry name" value="Pro-peptidase_S53"/>
    <property type="match status" value="1"/>
</dbReference>
<dbReference type="InterPro" id="IPR036852">
    <property type="entry name" value="Peptidase_S8/S53_dom_sf"/>
</dbReference>
<keyword evidence="6 8" id="KW-0106">Calcium</keyword>
<dbReference type="Proteomes" id="UP001480595">
    <property type="component" value="Unassembled WGS sequence"/>
</dbReference>
<keyword evidence="7" id="KW-0865">Zymogen</keyword>
<dbReference type="Pfam" id="PF09286">
    <property type="entry name" value="Pro-kuma_activ"/>
    <property type="match status" value="1"/>
</dbReference>
<name>A0ABR1VEA8_9PEZI</name>
<comment type="caution">
    <text evidence="11">The sequence shown here is derived from an EMBL/GenBank/DDBJ whole genome shotgun (WGS) entry which is preliminary data.</text>
</comment>
<sequence>MRGSIGFIVASVAWLLLLSITVNANAIVESLAQIPVGWKEVRGANPAQTIRLRIALEQPNLDVFEQTLYDISTPQHPLYGHHLSRDELTEMMKPRQQSTDAVLNWLQSSGVSVSDVEDAGEWINFRTTVGKAQSLLNTTFAIYNCVGTGIETLRTLHTASPECLRALYNIGNYTADHSVPSIMGIAGFIEEYAKFDALEQSLANLRLTPRPRTSAISPKSDNNPNEPYLELVTYLLSLPDEGLPRTLSVSYGENEQSVPQEYAKKVCSMFGQLGARGVSVIFASGDSGPGSACQTNDGTNTTRFNPIFPAACPYVTSVGGTVGVEPESTIGISSGGFSDIWQRPAYQNASVTTYLQKLGSQWGGLYNASGRGFPDVAAQAKNFPIVEQGGVWRRGGTSASAPTFAAIISLLNNARIKDGMPPMGFLNPWLYSTGLEGGGLTDITAGGSVGCTGKSVYSGLPSAYVPWASWNATEGWDPVTGLGTPLFDKLLKLAAPGAILPRLGREPL</sequence>
<evidence type="ECO:0000256" key="7">
    <source>
        <dbReference type="ARBA" id="ARBA00023145"/>
    </source>
</evidence>
<dbReference type="PANTHER" id="PTHR14218:SF35">
    <property type="entry name" value="PEPTIDASE S53 DOMAIN-CONTAINING PROTEIN"/>
    <property type="match status" value="1"/>
</dbReference>
<comment type="cofactor">
    <cofactor evidence="8">
        <name>Ca(2+)</name>
        <dbReference type="ChEBI" id="CHEBI:29108"/>
    </cofactor>
    <text evidence="8">Binds 1 Ca(2+) ion per subunit.</text>
</comment>
<dbReference type="InterPro" id="IPR015366">
    <property type="entry name" value="S53_propep"/>
</dbReference>
<feature type="domain" description="Peptidase S53" evidence="10">
    <location>
        <begin position="158"/>
        <end position="497"/>
    </location>
</feature>
<evidence type="ECO:0000256" key="1">
    <source>
        <dbReference type="ARBA" id="ARBA00004239"/>
    </source>
</evidence>
<feature type="binding site" evidence="8">
    <location>
        <position position="442"/>
    </location>
    <ligand>
        <name>Ca(2+)</name>
        <dbReference type="ChEBI" id="CHEBI:29108"/>
    </ligand>
</feature>
<evidence type="ECO:0000256" key="4">
    <source>
        <dbReference type="ARBA" id="ARBA00022801"/>
    </source>
</evidence>
<dbReference type="InterPro" id="IPR050819">
    <property type="entry name" value="Tripeptidyl-peptidase_I"/>
</dbReference>
<dbReference type="RefSeq" id="XP_066716862.1">
    <property type="nucleotide sequence ID" value="XM_066857593.1"/>
</dbReference>
<reference evidence="11 12" key="1">
    <citation type="submission" date="2023-01" db="EMBL/GenBank/DDBJ databases">
        <title>Analysis of 21 Apiospora genomes using comparative genomics revels a genus with tremendous synthesis potential of carbohydrate active enzymes and secondary metabolites.</title>
        <authorList>
            <person name="Sorensen T."/>
        </authorList>
    </citation>
    <scope>NUCLEOTIDE SEQUENCE [LARGE SCALE GENOMIC DNA]</scope>
    <source>
        <strain evidence="11 12">CBS 135458</strain>
    </source>
</reference>
<accession>A0ABR1VEA8</accession>
<dbReference type="SUPFAM" id="SSF52743">
    <property type="entry name" value="Subtilisin-like"/>
    <property type="match status" value="1"/>
</dbReference>
<keyword evidence="5" id="KW-0720">Serine protease</keyword>
<feature type="signal peptide" evidence="9">
    <location>
        <begin position="1"/>
        <end position="24"/>
    </location>
</feature>
<dbReference type="GeneID" id="92090656"/>
<organism evidence="11 12">
    <name type="scientific">Apiospora phragmitis</name>
    <dbReference type="NCBI Taxonomy" id="2905665"/>
    <lineage>
        <taxon>Eukaryota</taxon>
        <taxon>Fungi</taxon>
        <taxon>Dikarya</taxon>
        <taxon>Ascomycota</taxon>
        <taxon>Pezizomycotina</taxon>
        <taxon>Sordariomycetes</taxon>
        <taxon>Xylariomycetidae</taxon>
        <taxon>Amphisphaeriales</taxon>
        <taxon>Apiosporaceae</taxon>
        <taxon>Apiospora</taxon>
    </lineage>
</organism>
<feature type="binding site" evidence="8">
    <location>
        <position position="443"/>
    </location>
    <ligand>
        <name>Ca(2+)</name>
        <dbReference type="ChEBI" id="CHEBI:29108"/>
    </ligand>
</feature>
<keyword evidence="4" id="KW-0378">Hydrolase</keyword>
<dbReference type="InterPro" id="IPR030400">
    <property type="entry name" value="Sedolisin_dom"/>
</dbReference>
<keyword evidence="12" id="KW-1185">Reference proteome</keyword>
<comment type="caution">
    <text evidence="8">Lacks conserved residue(s) required for the propagation of feature annotation.</text>
</comment>
<proteinExistence type="predicted"/>
<dbReference type="SUPFAM" id="SSF54897">
    <property type="entry name" value="Protease propeptides/inhibitors"/>
    <property type="match status" value="1"/>
</dbReference>
<dbReference type="EMBL" id="JAQQWL010000006">
    <property type="protein sequence ID" value="KAK8069568.1"/>
    <property type="molecule type" value="Genomic_DNA"/>
</dbReference>
<dbReference type="SMART" id="SM00944">
    <property type="entry name" value="Pro-kuma_activ"/>
    <property type="match status" value="1"/>
</dbReference>
<evidence type="ECO:0000256" key="5">
    <source>
        <dbReference type="ARBA" id="ARBA00022825"/>
    </source>
</evidence>
<evidence type="ECO:0000259" key="10">
    <source>
        <dbReference type="PROSITE" id="PS51695"/>
    </source>
</evidence>
<evidence type="ECO:0000313" key="11">
    <source>
        <dbReference type="EMBL" id="KAK8069568.1"/>
    </source>
</evidence>
<evidence type="ECO:0000313" key="12">
    <source>
        <dbReference type="Proteomes" id="UP001480595"/>
    </source>
</evidence>
<dbReference type="CDD" id="cd04056">
    <property type="entry name" value="Peptidases_S53"/>
    <property type="match status" value="1"/>
</dbReference>
<protein>
    <recommendedName>
        <fullName evidence="10">Peptidase S53 domain-containing protein</fullName>
    </recommendedName>
</protein>
<feature type="binding site" evidence="8">
    <location>
        <position position="477"/>
    </location>
    <ligand>
        <name>Ca(2+)</name>
        <dbReference type="ChEBI" id="CHEBI:29108"/>
    </ligand>
</feature>
<feature type="chain" id="PRO_5045359597" description="Peptidase S53 domain-containing protein" evidence="9">
    <location>
        <begin position="25"/>
        <end position="508"/>
    </location>
</feature>
<gene>
    <name evidence="11" type="ORF">PG994_006184</name>
</gene>
<evidence type="ECO:0000256" key="2">
    <source>
        <dbReference type="ARBA" id="ARBA00022670"/>
    </source>
</evidence>
<evidence type="ECO:0000256" key="9">
    <source>
        <dbReference type="SAM" id="SignalP"/>
    </source>
</evidence>
<dbReference type="PROSITE" id="PS51695">
    <property type="entry name" value="SEDOLISIN"/>
    <property type="match status" value="1"/>
</dbReference>
<feature type="binding site" evidence="8">
    <location>
        <position position="475"/>
    </location>
    <ligand>
        <name>Ca(2+)</name>
        <dbReference type="ChEBI" id="CHEBI:29108"/>
    </ligand>
</feature>
<comment type="subcellular location">
    <subcellularLocation>
        <location evidence="1">Secreted</location>
        <location evidence="1">Extracellular space</location>
    </subcellularLocation>
</comment>
<keyword evidence="3 8" id="KW-0479">Metal-binding</keyword>
<keyword evidence="2" id="KW-0645">Protease</keyword>
<evidence type="ECO:0000256" key="3">
    <source>
        <dbReference type="ARBA" id="ARBA00022723"/>
    </source>
</evidence>